<sequence length="283" mass="32463">MTDTSSPLQDVPLPIRIQLSHAYFQHLADRLKVDLLHVKGYAFAGEVYGPGRSSTDVDLLVRPEHLNRLIDAAVQDGWEILAHFETGSIFEHAMTLYHGSWGLVDIHRYFPGIGDTRGSAFEALWQQRRARLIAHYPCQLPSLLDSRIIVVVHGARSTAEHNPDISFLKETLSPDQWAQMRSRLPELQAQLAFAAALHELDAFKDHPDYLFWKSVSEETPEHVRWRARLEHAQGVRGKVKVLMSILLVNKDHLAMELGHAPSQREIREKFFSRFVALKQMWRK</sequence>
<dbReference type="Proteomes" id="UP000192359">
    <property type="component" value="Unassembled WGS sequence"/>
</dbReference>
<name>A0A1Y1RM06_9MICC</name>
<comment type="caution">
    <text evidence="1">The sequence shown here is derived from an EMBL/GenBank/DDBJ whole genome shotgun (WGS) entry which is preliminary data.</text>
</comment>
<dbReference type="Pfam" id="PF14907">
    <property type="entry name" value="NTP_transf_5"/>
    <property type="match status" value="1"/>
</dbReference>
<dbReference type="OrthoDB" id="3782133at2"/>
<proteinExistence type="predicted"/>
<protein>
    <recommendedName>
        <fullName evidence="3">Nucleotidyltransferase family protein</fullName>
    </recommendedName>
</protein>
<keyword evidence="2" id="KW-1185">Reference proteome</keyword>
<dbReference type="InterPro" id="IPR039498">
    <property type="entry name" value="NTP_transf_5"/>
</dbReference>
<evidence type="ECO:0008006" key="3">
    <source>
        <dbReference type="Google" id="ProtNLM"/>
    </source>
</evidence>
<evidence type="ECO:0000313" key="2">
    <source>
        <dbReference type="Proteomes" id="UP000192359"/>
    </source>
</evidence>
<dbReference type="RefSeq" id="WP_083093336.1">
    <property type="nucleotide sequence ID" value="NZ_LXWF01000043.1"/>
</dbReference>
<gene>
    <name evidence="1" type="ORF">A7979_06900</name>
</gene>
<reference evidence="1 2" key="1">
    <citation type="submission" date="2016-05" db="EMBL/GenBank/DDBJ databases">
        <title>Draft genome sequence of a porcine commensal Rothia nasimurium.</title>
        <authorList>
            <person name="Gaiser R.A."/>
            <person name="Van Baarlen P."/>
            <person name="Wells J.M."/>
        </authorList>
    </citation>
    <scope>NUCLEOTIDE SEQUENCE [LARGE SCALE GENOMIC DNA]</scope>
    <source>
        <strain evidence="1 2">PT-32</strain>
    </source>
</reference>
<dbReference type="EMBL" id="LXWF01000043">
    <property type="protein sequence ID" value="ORC15459.1"/>
    <property type="molecule type" value="Genomic_DNA"/>
</dbReference>
<accession>A0A1Y1RM06</accession>
<dbReference type="AlphaFoldDB" id="A0A1Y1RM06"/>
<evidence type="ECO:0000313" key="1">
    <source>
        <dbReference type="EMBL" id="ORC15459.1"/>
    </source>
</evidence>
<organism evidence="1 2">
    <name type="scientific">Rothia nasimurium</name>
    <dbReference type="NCBI Taxonomy" id="85336"/>
    <lineage>
        <taxon>Bacteria</taxon>
        <taxon>Bacillati</taxon>
        <taxon>Actinomycetota</taxon>
        <taxon>Actinomycetes</taxon>
        <taxon>Micrococcales</taxon>
        <taxon>Micrococcaceae</taxon>
        <taxon>Rothia</taxon>
    </lineage>
</organism>